<comment type="caution">
    <text evidence="1">The sequence shown here is derived from an EMBL/GenBank/DDBJ whole genome shotgun (WGS) entry which is preliminary data.</text>
</comment>
<dbReference type="AlphaFoldDB" id="A0AAV0TXU3"/>
<protein>
    <submittedName>
        <fullName evidence="1">Uncharacterized protein</fullName>
    </submittedName>
</protein>
<accession>A0AAV0TXU3</accession>
<dbReference type="EMBL" id="CANTFM010000712">
    <property type="protein sequence ID" value="CAI5728587.1"/>
    <property type="molecule type" value="Genomic_DNA"/>
</dbReference>
<sequence>MRPPVWTSRYLWSTESLTTTDEGNGEERGFVPEMAAEVGRVKRHAKIVPLAMEESETVLLKKESEVVNALKEESEKVKVPKEKSKDKLSYMEAIKKWWASAVNSILRKDNEVKLLVKNVNDIDDASSITKILEEKHFQRWFNMRRSAEDIHNLLGLPKEGPALLESPLVWVWLDYVTWIGVTSKNPMGTISVFEKMFGSSIVVAKMFEDVKKVKEFGMYNHMMRLRQRFLSVWLKREHDWQQLRLDLTNAKFAEKKILYFEQIYNHNHYHAEPTAPEVPGHGRV</sequence>
<dbReference type="Proteomes" id="UP001162029">
    <property type="component" value="Unassembled WGS sequence"/>
</dbReference>
<evidence type="ECO:0000313" key="2">
    <source>
        <dbReference type="Proteomes" id="UP001162029"/>
    </source>
</evidence>
<reference evidence="1" key="1">
    <citation type="submission" date="2022-12" db="EMBL/GenBank/DDBJ databases">
        <authorList>
            <person name="Webb A."/>
        </authorList>
    </citation>
    <scope>NUCLEOTIDE SEQUENCE</scope>
    <source>
        <strain evidence="1">Pd1</strain>
    </source>
</reference>
<name>A0AAV0TXU3_9STRA</name>
<evidence type="ECO:0000313" key="1">
    <source>
        <dbReference type="EMBL" id="CAI5728587.1"/>
    </source>
</evidence>
<keyword evidence="2" id="KW-1185">Reference proteome</keyword>
<organism evidence="1 2">
    <name type="scientific">Peronospora destructor</name>
    <dbReference type="NCBI Taxonomy" id="86335"/>
    <lineage>
        <taxon>Eukaryota</taxon>
        <taxon>Sar</taxon>
        <taxon>Stramenopiles</taxon>
        <taxon>Oomycota</taxon>
        <taxon>Peronosporomycetes</taxon>
        <taxon>Peronosporales</taxon>
        <taxon>Peronosporaceae</taxon>
        <taxon>Peronospora</taxon>
    </lineage>
</organism>
<proteinExistence type="predicted"/>
<gene>
    <name evidence="1" type="ORF">PDE001_LOCUS4059</name>
</gene>